<dbReference type="VEuPathDB" id="TrichDB:TVAGG3_0602300"/>
<dbReference type="InterPro" id="IPR011989">
    <property type="entry name" value="ARM-like"/>
</dbReference>
<dbReference type="InterPro" id="IPR016024">
    <property type="entry name" value="ARM-type_fold"/>
</dbReference>
<accession>A2DII5</accession>
<reference evidence="1" key="1">
    <citation type="submission" date="2006-10" db="EMBL/GenBank/DDBJ databases">
        <authorList>
            <person name="Amadeo P."/>
            <person name="Zhao Q."/>
            <person name="Wortman J."/>
            <person name="Fraser-Liggett C."/>
            <person name="Carlton J."/>
        </authorList>
    </citation>
    <scope>NUCLEOTIDE SEQUENCE</scope>
    <source>
        <strain evidence="1">G3</strain>
    </source>
</reference>
<keyword evidence="2" id="KW-1185">Reference proteome</keyword>
<name>A2DII5_TRIV3</name>
<dbReference type="KEGG" id="tva:5465319"/>
<dbReference type="Proteomes" id="UP000001542">
    <property type="component" value="Unassembled WGS sequence"/>
</dbReference>
<dbReference type="Gene3D" id="1.25.10.10">
    <property type="entry name" value="Leucine-rich Repeat Variant"/>
    <property type="match status" value="1"/>
</dbReference>
<proteinExistence type="predicted"/>
<dbReference type="SUPFAM" id="SSF48371">
    <property type="entry name" value="ARM repeat"/>
    <property type="match status" value="1"/>
</dbReference>
<reference evidence="1" key="2">
    <citation type="journal article" date="2007" name="Science">
        <title>Draft genome sequence of the sexually transmitted pathogen Trichomonas vaginalis.</title>
        <authorList>
            <person name="Carlton J.M."/>
            <person name="Hirt R.P."/>
            <person name="Silva J.C."/>
            <person name="Delcher A.L."/>
            <person name="Schatz M."/>
            <person name="Zhao Q."/>
            <person name="Wortman J.R."/>
            <person name="Bidwell S.L."/>
            <person name="Alsmark U.C.M."/>
            <person name="Besteiro S."/>
            <person name="Sicheritz-Ponten T."/>
            <person name="Noel C.J."/>
            <person name="Dacks J.B."/>
            <person name="Foster P.G."/>
            <person name="Simillion C."/>
            <person name="Van de Peer Y."/>
            <person name="Miranda-Saavedra D."/>
            <person name="Barton G.J."/>
            <person name="Westrop G.D."/>
            <person name="Mueller S."/>
            <person name="Dessi D."/>
            <person name="Fiori P.L."/>
            <person name="Ren Q."/>
            <person name="Paulsen I."/>
            <person name="Zhang H."/>
            <person name="Bastida-Corcuera F.D."/>
            <person name="Simoes-Barbosa A."/>
            <person name="Brown M.T."/>
            <person name="Hayes R.D."/>
            <person name="Mukherjee M."/>
            <person name="Okumura C.Y."/>
            <person name="Schneider R."/>
            <person name="Smith A.J."/>
            <person name="Vanacova S."/>
            <person name="Villalvazo M."/>
            <person name="Haas B.J."/>
            <person name="Pertea M."/>
            <person name="Feldblyum T.V."/>
            <person name="Utterback T.R."/>
            <person name="Shu C.L."/>
            <person name="Osoegawa K."/>
            <person name="de Jong P.J."/>
            <person name="Hrdy I."/>
            <person name="Horvathova L."/>
            <person name="Zubacova Z."/>
            <person name="Dolezal P."/>
            <person name="Malik S.B."/>
            <person name="Logsdon J.M. Jr."/>
            <person name="Henze K."/>
            <person name="Gupta A."/>
            <person name="Wang C.C."/>
            <person name="Dunne R.L."/>
            <person name="Upcroft J.A."/>
            <person name="Upcroft P."/>
            <person name="White O."/>
            <person name="Salzberg S.L."/>
            <person name="Tang P."/>
            <person name="Chiu C.-H."/>
            <person name="Lee Y.-S."/>
            <person name="Embley T.M."/>
            <person name="Coombs G.H."/>
            <person name="Mottram J.C."/>
            <person name="Tachezy J."/>
            <person name="Fraser-Liggett C.M."/>
            <person name="Johnson P.J."/>
        </authorList>
    </citation>
    <scope>NUCLEOTIDE SEQUENCE [LARGE SCALE GENOMIC DNA]</scope>
    <source>
        <strain evidence="1">G3</strain>
    </source>
</reference>
<sequence>MDSEQLLQLLEKTLVNDNQVIQEAGLEILKIIEETSTIHLLFNILSTHQDGRSVNLAYLYLYKCIKIQWSTLDIGNRTLIQYNLLEILQSMPSYSFRHILNIFLDIIYPQQITFTEFLKWLEKFDQNAESIHYKLLIMDFIFYKLPDDFIINSAENIIQQISYFLNQSKIVIDERIKINHLYAHIINTLTSCNRIEESDLENHISNIFNNILPFLQEFNSLQFDSQLVLAGTIGSLISFHNQLINNPNYSSIVESILSNEDVPPQIKFTIYQYLLHCIPYQDSSNTQSIISDIFSLSLEMADSDNVKSYISECVKTASYFPSLYGFFIENIVQCFEVDELSYYLTGLRFMIECYSNFSKLDNELETIFVNLFREKVLNHINSPEEYDFNLQVTSLSFIELLFEQTGDIDSLESVLWMAFSGDEELEVKFSESITEICQTEFDVSNLLEIMLSRVSVDSLDVYLINDITNLVYRCEVIKEETAAAILEIIEFVISQENSFESILLISGAILCKFPDLNERIVPLIYNPIIMILEQIKQDEKSDISLFTTLFQFMSRFLEKYPNDEDNFLLNTDISNYLREFCQMHFTTPSLEVFFIPIKFFYVSKTKSFDFLGDLMNDIFHAISVKNEDLVIAVVPVLPEMSIYLHHEDILRLVQELLSFEVNNEDKNGFYLLSSVVRILNSLQNNEDFGDFDQIIDSYIGSFINNPSFNIFIHVLDLLKLGLVRGREESYLLLQCLTANVLNQAPSACYDSYLGLLIDFVESGNLPENFFEFITNVYAFIHEKIPIDCYQNFCYLTNLFLSNFPDTLSIFEGYVLLAANWIGNSTDDADSNIYSLISTYCALSENLEFEKLALQNFPPHDLSEINRMMQNFMKFRYDNELINILLQDCNLLIEKKEEIGENIDEELFTQFIQFCQSLKSS</sequence>
<dbReference type="RefSeq" id="XP_001580775.1">
    <property type="nucleotide sequence ID" value="XM_001580725.1"/>
</dbReference>
<gene>
    <name evidence="1" type="ORF">TVAG_178330</name>
</gene>
<dbReference type="InParanoid" id="A2DII5"/>
<evidence type="ECO:0000313" key="1">
    <source>
        <dbReference type="EMBL" id="EAY19789.1"/>
    </source>
</evidence>
<evidence type="ECO:0000313" key="2">
    <source>
        <dbReference type="Proteomes" id="UP000001542"/>
    </source>
</evidence>
<dbReference type="VEuPathDB" id="TrichDB:TVAG_178330"/>
<organism evidence="1 2">
    <name type="scientific">Trichomonas vaginalis (strain ATCC PRA-98 / G3)</name>
    <dbReference type="NCBI Taxonomy" id="412133"/>
    <lineage>
        <taxon>Eukaryota</taxon>
        <taxon>Metamonada</taxon>
        <taxon>Parabasalia</taxon>
        <taxon>Trichomonadida</taxon>
        <taxon>Trichomonadidae</taxon>
        <taxon>Trichomonas</taxon>
    </lineage>
</organism>
<dbReference type="EMBL" id="DS113204">
    <property type="protein sequence ID" value="EAY19789.1"/>
    <property type="molecule type" value="Genomic_DNA"/>
</dbReference>
<protein>
    <submittedName>
        <fullName evidence="1">Uncharacterized protein</fullName>
    </submittedName>
</protein>
<dbReference type="AlphaFoldDB" id="A2DII5"/>